<accession>A0ABP8RXH7</accession>
<sequence length="93" mass="9755">MPVVGVALFLADRQAAVSTGNPLLLPSLLLVGALVIPVSFVAWIDDRNPAFDVPTGVLVGCGLLGGLSARRPPRSWRTSRHRPGAGAPSCWSR</sequence>
<keyword evidence="2" id="KW-0812">Transmembrane</keyword>
<dbReference type="Proteomes" id="UP001501598">
    <property type="component" value="Unassembled WGS sequence"/>
</dbReference>
<evidence type="ECO:0000256" key="1">
    <source>
        <dbReference type="SAM" id="MobiDB-lite"/>
    </source>
</evidence>
<evidence type="ECO:0000313" key="4">
    <source>
        <dbReference type="Proteomes" id="UP001501598"/>
    </source>
</evidence>
<dbReference type="EMBL" id="BAABGT010000075">
    <property type="protein sequence ID" value="GAA4552787.1"/>
    <property type="molecule type" value="Genomic_DNA"/>
</dbReference>
<proteinExistence type="predicted"/>
<keyword evidence="2" id="KW-1133">Transmembrane helix</keyword>
<keyword evidence="2" id="KW-0472">Membrane</keyword>
<feature type="transmembrane region" description="Helical" evidence="2">
    <location>
        <begin position="25"/>
        <end position="44"/>
    </location>
</feature>
<name>A0ABP8RXH7_9PSEU</name>
<gene>
    <name evidence="3" type="ORF">GCM10023175_47200</name>
</gene>
<protein>
    <submittedName>
        <fullName evidence="3">Uncharacterized protein</fullName>
    </submittedName>
</protein>
<organism evidence="3 4">
    <name type="scientific">Pseudonocardia xishanensis</name>
    <dbReference type="NCBI Taxonomy" id="630995"/>
    <lineage>
        <taxon>Bacteria</taxon>
        <taxon>Bacillati</taxon>
        <taxon>Actinomycetota</taxon>
        <taxon>Actinomycetes</taxon>
        <taxon>Pseudonocardiales</taxon>
        <taxon>Pseudonocardiaceae</taxon>
        <taxon>Pseudonocardia</taxon>
    </lineage>
</organism>
<reference evidence="4" key="1">
    <citation type="journal article" date="2019" name="Int. J. Syst. Evol. Microbiol.">
        <title>The Global Catalogue of Microorganisms (GCM) 10K type strain sequencing project: providing services to taxonomists for standard genome sequencing and annotation.</title>
        <authorList>
            <consortium name="The Broad Institute Genomics Platform"/>
            <consortium name="The Broad Institute Genome Sequencing Center for Infectious Disease"/>
            <person name="Wu L."/>
            <person name="Ma J."/>
        </authorList>
    </citation>
    <scope>NUCLEOTIDE SEQUENCE [LARGE SCALE GENOMIC DNA]</scope>
    <source>
        <strain evidence="4">JCM 17906</strain>
    </source>
</reference>
<evidence type="ECO:0000313" key="3">
    <source>
        <dbReference type="EMBL" id="GAA4552787.1"/>
    </source>
</evidence>
<feature type="compositionally biased region" description="Basic residues" evidence="1">
    <location>
        <begin position="71"/>
        <end position="83"/>
    </location>
</feature>
<comment type="caution">
    <text evidence="3">The sequence shown here is derived from an EMBL/GenBank/DDBJ whole genome shotgun (WGS) entry which is preliminary data.</text>
</comment>
<evidence type="ECO:0000256" key="2">
    <source>
        <dbReference type="SAM" id="Phobius"/>
    </source>
</evidence>
<feature type="region of interest" description="Disordered" evidence="1">
    <location>
        <begin position="71"/>
        <end position="93"/>
    </location>
</feature>
<keyword evidence="4" id="KW-1185">Reference proteome</keyword>